<dbReference type="AlphaFoldDB" id="A0A225V3C0"/>
<dbReference type="InterPro" id="IPR002110">
    <property type="entry name" value="Ankyrin_rpt"/>
</dbReference>
<dbReference type="EMBL" id="NBNE01008475">
    <property type="protein sequence ID" value="OWY99448.1"/>
    <property type="molecule type" value="Genomic_DNA"/>
</dbReference>
<dbReference type="Gene3D" id="1.25.40.20">
    <property type="entry name" value="Ankyrin repeat-containing domain"/>
    <property type="match status" value="1"/>
</dbReference>
<dbReference type="InterPro" id="IPR052050">
    <property type="entry name" value="SecEffector_AnkRepeat"/>
</dbReference>
<organism evidence="1 2">
    <name type="scientific">Phytophthora megakarya</name>
    <dbReference type="NCBI Taxonomy" id="4795"/>
    <lineage>
        <taxon>Eukaryota</taxon>
        <taxon>Sar</taxon>
        <taxon>Stramenopiles</taxon>
        <taxon>Oomycota</taxon>
        <taxon>Peronosporomycetes</taxon>
        <taxon>Peronosporales</taxon>
        <taxon>Peronosporaceae</taxon>
        <taxon>Phytophthora</taxon>
    </lineage>
</organism>
<name>A0A225V3C0_9STRA</name>
<dbReference type="STRING" id="4795.A0A225V3C0"/>
<reference evidence="2" key="1">
    <citation type="submission" date="2017-03" db="EMBL/GenBank/DDBJ databases">
        <title>Phytopthora megakarya and P. palmivora, two closely related causual agents of cacao black pod achieved similar genome size and gene model numbers by different mechanisms.</title>
        <authorList>
            <person name="Ali S."/>
            <person name="Shao J."/>
            <person name="Larry D.J."/>
            <person name="Kronmiller B."/>
            <person name="Shen D."/>
            <person name="Strem M.D."/>
            <person name="Melnick R.L."/>
            <person name="Guiltinan M.J."/>
            <person name="Tyler B.M."/>
            <person name="Meinhardt L.W."/>
            <person name="Bailey B.A."/>
        </authorList>
    </citation>
    <scope>NUCLEOTIDE SEQUENCE [LARGE SCALE GENOMIC DNA]</scope>
    <source>
        <strain evidence="2">zdho120</strain>
    </source>
</reference>
<evidence type="ECO:0000313" key="2">
    <source>
        <dbReference type="Proteomes" id="UP000198211"/>
    </source>
</evidence>
<accession>A0A225V3C0</accession>
<proteinExistence type="predicted"/>
<sequence>MSKAVCFQRFATLVWLQKNTTRLGPQHILQRAARHQNTDILTWILAVWKEIPIIANLETVARYGRLECLPLLSRHAAAALLVKYISAEIAARNGRLYIVEWLHSNSSRLFTSTMDVAAQFGHLDVVRWLHRNQRECCTTSTTDLAAHNGHIDVVKWLTRNREEGCSNVAMLFSILSGRLDMVQWIYTNFEKAWVGQLIDIAATSGRLSIPAVILLALIGLLKEVSAAPLMQSFPPPQTAIYTCCAVRFDHGFDRRTPQAMDSAAANGHVTVLRWLHDRGFVCSTNAIDLTAMNSHKDVVCWLNCNTSAGCTESAMDGAATQGHFAVLVYLNESCKALVRRSLGVLRFSDGCVFTTHILSTLQK</sequence>
<gene>
    <name evidence="1" type="ORF">PHMEG_00029545</name>
</gene>
<keyword evidence="2" id="KW-1185">Reference proteome</keyword>
<dbReference type="InterPro" id="IPR036770">
    <property type="entry name" value="Ankyrin_rpt-contain_sf"/>
</dbReference>
<dbReference type="Proteomes" id="UP000198211">
    <property type="component" value="Unassembled WGS sequence"/>
</dbReference>
<protein>
    <submittedName>
        <fullName evidence="1">Uncharacterized protein</fullName>
    </submittedName>
</protein>
<evidence type="ECO:0000313" key="1">
    <source>
        <dbReference type="EMBL" id="OWY99448.1"/>
    </source>
</evidence>
<dbReference type="PANTHER" id="PTHR46586">
    <property type="entry name" value="ANKYRIN REPEAT-CONTAINING PROTEIN"/>
    <property type="match status" value="1"/>
</dbReference>
<dbReference type="SUPFAM" id="SSF48403">
    <property type="entry name" value="Ankyrin repeat"/>
    <property type="match status" value="1"/>
</dbReference>
<comment type="caution">
    <text evidence="1">The sequence shown here is derived from an EMBL/GenBank/DDBJ whole genome shotgun (WGS) entry which is preliminary data.</text>
</comment>
<dbReference type="Pfam" id="PF12796">
    <property type="entry name" value="Ank_2"/>
    <property type="match status" value="1"/>
</dbReference>
<dbReference type="PANTHER" id="PTHR46586:SF3">
    <property type="entry name" value="ANKYRIN REPEAT-CONTAINING PROTEIN"/>
    <property type="match status" value="1"/>
</dbReference>